<dbReference type="OrthoDB" id="10495639at2759"/>
<dbReference type="EMBL" id="LODT01000001">
    <property type="protein sequence ID" value="KYR02753.1"/>
    <property type="molecule type" value="Genomic_DNA"/>
</dbReference>
<keyword evidence="2" id="KW-1185">Reference proteome</keyword>
<protein>
    <submittedName>
        <fullName evidence="1">Uncharacterized protein</fullName>
    </submittedName>
</protein>
<proteinExistence type="predicted"/>
<dbReference type="InParanoid" id="A0A152A947"/>
<sequence length="127" mass="14744">MAQTNTTNIEKTKINIYRERDQNREYIKTWDNHIHLRDRLIKATKEFNSSCKKVISACGSDDTINNVVYTMNNIEGLKKKKSNHVVLNDSIETAEKLTALVNLTGELVHKHGIDFMLVRDTKHQYLK</sequence>
<dbReference type="Proteomes" id="UP000076078">
    <property type="component" value="Unassembled WGS sequence"/>
</dbReference>
<comment type="caution">
    <text evidence="1">The sequence shown here is derived from an EMBL/GenBank/DDBJ whole genome shotgun (WGS) entry which is preliminary data.</text>
</comment>
<organism evidence="1 2">
    <name type="scientific">Tieghemostelium lacteum</name>
    <name type="common">Slime mold</name>
    <name type="synonym">Dictyostelium lacteum</name>
    <dbReference type="NCBI Taxonomy" id="361077"/>
    <lineage>
        <taxon>Eukaryota</taxon>
        <taxon>Amoebozoa</taxon>
        <taxon>Evosea</taxon>
        <taxon>Eumycetozoa</taxon>
        <taxon>Dictyostelia</taxon>
        <taxon>Dictyosteliales</taxon>
        <taxon>Raperosteliaceae</taxon>
        <taxon>Tieghemostelium</taxon>
    </lineage>
</organism>
<evidence type="ECO:0000313" key="1">
    <source>
        <dbReference type="EMBL" id="KYR02753.1"/>
    </source>
</evidence>
<dbReference type="AlphaFoldDB" id="A0A152A947"/>
<accession>A0A152A947</accession>
<reference evidence="1 2" key="1">
    <citation type="submission" date="2015-12" db="EMBL/GenBank/DDBJ databases">
        <title>Dictyostelia acquired genes for synthesis and detection of signals that induce cell-type specialization by lateral gene transfer from prokaryotes.</title>
        <authorList>
            <person name="Gloeckner G."/>
            <person name="Schaap P."/>
        </authorList>
    </citation>
    <scope>NUCLEOTIDE SEQUENCE [LARGE SCALE GENOMIC DNA]</scope>
    <source>
        <strain evidence="1 2">TK</strain>
    </source>
</reference>
<gene>
    <name evidence="1" type="ORF">DLAC_00216</name>
</gene>
<name>A0A152A947_TIELA</name>
<evidence type="ECO:0000313" key="2">
    <source>
        <dbReference type="Proteomes" id="UP000076078"/>
    </source>
</evidence>
<dbReference type="OMA" id="EFNSSCK"/>